<dbReference type="RefSeq" id="WP_055223865.1">
    <property type="nucleotide sequence ID" value="NZ_BLYL01000005.1"/>
</dbReference>
<evidence type="ECO:0000313" key="1">
    <source>
        <dbReference type="EMBL" id="GFO94208.1"/>
    </source>
</evidence>
<gene>
    <name evidence="1" type="ORF">COEU31_12540</name>
</gene>
<comment type="caution">
    <text evidence="1">The sequence shown here is derived from an EMBL/GenBank/DDBJ whole genome shotgun (WGS) entry which is preliminary data.</text>
</comment>
<dbReference type="EMBL" id="BLYL01000005">
    <property type="protein sequence ID" value="GFO94208.1"/>
    <property type="molecule type" value="Genomic_DNA"/>
</dbReference>
<proteinExistence type="predicted"/>
<dbReference type="AlphaFoldDB" id="A0AAI9K2H3"/>
<sequence>MMIFRKKERDDILTNEPYAAFIKKFDKLQSVINEKIHIRIDTNDNGKKTGFTSGFYLDSCYAQWFELKFEFYGLDNEECNQNQQLYVMHSLEYKFVDDDYNDMMLDTVADIEKRNGYIYLSSLVHECEVRSSMNNKNTVTVMYSVLCDKKDAKEVCLQLLNHDIALFTRSF</sequence>
<accession>A0AAI9K2H3</accession>
<organism evidence="1 2">
    <name type="scientific">Coprococcus eutactus</name>
    <dbReference type="NCBI Taxonomy" id="33043"/>
    <lineage>
        <taxon>Bacteria</taxon>
        <taxon>Bacillati</taxon>
        <taxon>Bacillota</taxon>
        <taxon>Clostridia</taxon>
        <taxon>Lachnospirales</taxon>
        <taxon>Lachnospiraceae</taxon>
        <taxon>Coprococcus</taxon>
    </lineage>
</organism>
<protein>
    <submittedName>
        <fullName evidence="1">Uncharacterized protein</fullName>
    </submittedName>
</protein>
<reference evidence="1" key="1">
    <citation type="submission" date="2020-06" db="EMBL/GenBank/DDBJ databases">
        <title>Characterization of fructooligosaccharide metabolism and fructooligosaccharide-degrading enzymes in human commensal butyrate producers.</title>
        <authorList>
            <person name="Tanno H."/>
            <person name="Fujii T."/>
            <person name="Hirano K."/>
            <person name="Maeno S."/>
            <person name="Tonozuka T."/>
            <person name="Sakamoto M."/>
            <person name="Ohkuma M."/>
            <person name="Tochio T."/>
            <person name="Endo A."/>
        </authorList>
    </citation>
    <scope>NUCLEOTIDE SEQUENCE</scope>
    <source>
        <strain evidence="1">JCM 31265</strain>
    </source>
</reference>
<name>A0AAI9K2H3_9FIRM</name>
<dbReference type="Proteomes" id="UP000660047">
    <property type="component" value="Unassembled WGS sequence"/>
</dbReference>
<evidence type="ECO:0000313" key="2">
    <source>
        <dbReference type="Proteomes" id="UP000660047"/>
    </source>
</evidence>